<dbReference type="GO" id="GO:0004357">
    <property type="term" value="F:glutamate-cysteine ligase activity"/>
    <property type="evidence" value="ECO:0007669"/>
    <property type="project" value="UniProtKB-EC"/>
</dbReference>
<protein>
    <submittedName>
        <fullName evidence="2">Glutamate--cysteine ligase</fullName>
    </submittedName>
</protein>
<dbReference type="PIRSF" id="PIRSF012666">
    <property type="entry name" value="UCP012666"/>
    <property type="match status" value="1"/>
</dbReference>
<proteinExistence type="predicted"/>
<gene>
    <name evidence="2" type="ORF">CUT44_08995</name>
</gene>
<reference evidence="2 3" key="1">
    <citation type="submission" date="2017-11" db="EMBL/GenBank/DDBJ databases">
        <title>Streptomyces carmine sp. nov., a novel actinomycete isolated from Sophora alopecuroides in Xinjiang, China.</title>
        <authorList>
            <person name="Wang Y."/>
            <person name="Luo X."/>
            <person name="Wan C."/>
            <person name="Zhang L."/>
        </authorList>
    </citation>
    <scope>NUCLEOTIDE SEQUENCE [LARGE SCALE GENOMIC DNA]</scope>
    <source>
        <strain evidence="2 3">TRM SA0054</strain>
    </source>
</reference>
<name>A0A2M8M0X0_9ACTN</name>
<dbReference type="AlphaFoldDB" id="A0A2M8M0X0"/>
<dbReference type="SUPFAM" id="SSF55931">
    <property type="entry name" value="Glutamine synthetase/guanido kinase"/>
    <property type="match status" value="1"/>
</dbReference>
<dbReference type="RefSeq" id="WP_100201641.1">
    <property type="nucleotide sequence ID" value="NZ_PGGW01000038.1"/>
</dbReference>
<dbReference type="InterPro" id="IPR014746">
    <property type="entry name" value="Gln_synth/guanido_kin_cat_dom"/>
</dbReference>
<dbReference type="Proteomes" id="UP000230407">
    <property type="component" value="Unassembled WGS sequence"/>
</dbReference>
<organism evidence="2 3">
    <name type="scientific">Streptomyces carminius</name>
    <dbReference type="NCBI Taxonomy" id="2665496"/>
    <lineage>
        <taxon>Bacteria</taxon>
        <taxon>Bacillati</taxon>
        <taxon>Actinomycetota</taxon>
        <taxon>Actinomycetes</taxon>
        <taxon>Kitasatosporales</taxon>
        <taxon>Streptomycetaceae</taxon>
        <taxon>Streptomyces</taxon>
    </lineage>
</organism>
<dbReference type="PANTHER" id="PTHR36510">
    <property type="entry name" value="GLUTAMATE--CYSTEINE LIGASE 2-RELATED"/>
    <property type="match status" value="1"/>
</dbReference>
<evidence type="ECO:0000313" key="2">
    <source>
        <dbReference type="EMBL" id="PJE97839.1"/>
    </source>
</evidence>
<sequence length="498" mass="55444">MGEKVVAGGFDLADRRRYRDKLHRCLEGLARLLAEQRFEGPRALMGLEIELNLADADGMPRMMNTEVLERIASRDFQTELGQFNLEVNILPHRLSGRVLDQLAEELRTGLAYADRKAGEVDARIVMIGILPTLTGDDLVSANLTAVDRYTLLNDQVMASRGEEVLLDIEGVERLRYTSSSIAPEAACTSVQLHLQVTPDRFAAVWNAAQAVSAVQVAVGANSPFLFGRELWRESRPPLFQQATDTRPPELIAQGVRPRTWFGERWISSAYELFEENVRYFPALLPVRDEEDPLRTLDGGGIPKLAELTLHNGTVYRWNRPVYAVADGVPHLRVENRVLPAGPTVTDVLANTALYYGLVRALADDPQPVWTRMPFSAAAENFDNACRHGMDARLWWPRSGRGGSPAAVPADRLVLDELLPLAAEGLDAWGIEPGDRDRYLSVIEERCRRRVNGASWQAATYHRALEGGLDREKALAATVRRYCELVRTGEPVHGWPTGP</sequence>
<dbReference type="InterPro" id="IPR050141">
    <property type="entry name" value="GCL_type2/YbdK_subfam"/>
</dbReference>
<comment type="catalytic activity">
    <reaction evidence="1">
        <text>L-cysteine + L-glutamate + ATP = gamma-L-glutamyl-L-cysteine + ADP + phosphate + H(+)</text>
        <dbReference type="Rhea" id="RHEA:13285"/>
        <dbReference type="ChEBI" id="CHEBI:15378"/>
        <dbReference type="ChEBI" id="CHEBI:29985"/>
        <dbReference type="ChEBI" id="CHEBI:30616"/>
        <dbReference type="ChEBI" id="CHEBI:35235"/>
        <dbReference type="ChEBI" id="CHEBI:43474"/>
        <dbReference type="ChEBI" id="CHEBI:58173"/>
        <dbReference type="ChEBI" id="CHEBI:456216"/>
        <dbReference type="EC" id="6.3.2.2"/>
    </reaction>
</comment>
<dbReference type="Gene3D" id="3.30.590.20">
    <property type="match status" value="1"/>
</dbReference>
<keyword evidence="2" id="KW-0436">Ligase</keyword>
<dbReference type="EMBL" id="PGGW01000038">
    <property type="protein sequence ID" value="PJE97839.1"/>
    <property type="molecule type" value="Genomic_DNA"/>
</dbReference>
<dbReference type="InterPro" id="IPR016602">
    <property type="entry name" value="UCP012666"/>
</dbReference>
<dbReference type="PANTHER" id="PTHR36510:SF3">
    <property type="entry name" value="CONSERVED PROTEIN"/>
    <property type="match status" value="1"/>
</dbReference>
<evidence type="ECO:0000313" key="3">
    <source>
        <dbReference type="Proteomes" id="UP000230407"/>
    </source>
</evidence>
<dbReference type="GO" id="GO:0042398">
    <property type="term" value="P:modified amino acid biosynthetic process"/>
    <property type="evidence" value="ECO:0007669"/>
    <property type="project" value="InterPro"/>
</dbReference>
<keyword evidence="3" id="KW-1185">Reference proteome</keyword>
<dbReference type="InterPro" id="IPR006336">
    <property type="entry name" value="GCS2"/>
</dbReference>
<comment type="caution">
    <text evidence="2">The sequence shown here is derived from an EMBL/GenBank/DDBJ whole genome shotgun (WGS) entry which is preliminary data.</text>
</comment>
<dbReference type="Pfam" id="PF04107">
    <property type="entry name" value="GCS2"/>
    <property type="match status" value="1"/>
</dbReference>
<evidence type="ECO:0000256" key="1">
    <source>
        <dbReference type="ARBA" id="ARBA00048819"/>
    </source>
</evidence>
<accession>A0A2M8M0X0</accession>